<dbReference type="InterPro" id="IPR020904">
    <property type="entry name" value="Sc_DH/Rdtase_CS"/>
</dbReference>
<organism evidence="4 5">
    <name type="scientific">Talaromyces islandicus</name>
    <name type="common">Penicillium islandicum</name>
    <dbReference type="NCBI Taxonomy" id="28573"/>
    <lineage>
        <taxon>Eukaryota</taxon>
        <taxon>Fungi</taxon>
        <taxon>Dikarya</taxon>
        <taxon>Ascomycota</taxon>
        <taxon>Pezizomycotina</taxon>
        <taxon>Eurotiomycetes</taxon>
        <taxon>Eurotiomycetidae</taxon>
        <taxon>Eurotiales</taxon>
        <taxon>Trichocomaceae</taxon>
        <taxon>Talaromyces</taxon>
        <taxon>Talaromyces sect. Islandici</taxon>
    </lineage>
</organism>
<proteinExistence type="inferred from homology"/>
<comment type="similarity">
    <text evidence="1">Belongs to the short-chain dehydrogenases/reductases (SDR) family.</text>
</comment>
<dbReference type="AlphaFoldDB" id="A0A0U1LTZ0"/>
<dbReference type="Proteomes" id="UP000054383">
    <property type="component" value="Unassembled WGS sequence"/>
</dbReference>
<dbReference type="GO" id="GO:0016491">
    <property type="term" value="F:oxidoreductase activity"/>
    <property type="evidence" value="ECO:0007669"/>
    <property type="project" value="UniProtKB-KW"/>
</dbReference>
<accession>A0A0U1LTZ0</accession>
<evidence type="ECO:0000256" key="3">
    <source>
        <dbReference type="ARBA" id="ARBA00023002"/>
    </source>
</evidence>
<keyword evidence="5" id="KW-1185">Reference proteome</keyword>
<sequence length="310" mass="34593">MYFVADANSGLGKGLSRMLYSKNGKVYITARSEEKLTSSLILDFADLGTIKVLMEKFLAAESGIHALFNNAGYMGPRKWWKGRCRAMRWHFGVNCLGPFILTNLLLPTLVATAREKGTPPNTVRVICLASFAADLFGDKDTILDMDNLDSHIENEAKYLYGTSKAGDCIYGFELSKRYKTEGIIGLRVNPGNLKPGYFRDQGALFRAPKTQTAIIQSQIAEYRASLPFTASEARQVPALPSLFDILVRIPAVTLNSNDYKMLMHFLGRDMERDATSAESWSVWYSLLNPQLRLIIDISLKPDVEKGNSEL</sequence>
<dbReference type="Pfam" id="PF00106">
    <property type="entry name" value="adh_short"/>
    <property type="match status" value="1"/>
</dbReference>
<protein>
    <submittedName>
        <fullName evidence="4">Uncharacterized protein</fullName>
    </submittedName>
</protein>
<dbReference type="SUPFAM" id="SSF51735">
    <property type="entry name" value="NAD(P)-binding Rossmann-fold domains"/>
    <property type="match status" value="1"/>
</dbReference>
<name>A0A0U1LTZ0_TALIS</name>
<dbReference type="InterPro" id="IPR002347">
    <property type="entry name" value="SDR_fam"/>
</dbReference>
<dbReference type="OrthoDB" id="191139at2759"/>
<keyword evidence="3" id="KW-0560">Oxidoreductase</keyword>
<evidence type="ECO:0000313" key="5">
    <source>
        <dbReference type="Proteomes" id="UP000054383"/>
    </source>
</evidence>
<dbReference type="STRING" id="28573.A0A0U1LTZ0"/>
<dbReference type="EMBL" id="CVMT01000003">
    <property type="protein sequence ID" value="CRG86695.1"/>
    <property type="molecule type" value="Genomic_DNA"/>
</dbReference>
<evidence type="ECO:0000313" key="4">
    <source>
        <dbReference type="EMBL" id="CRG86695.1"/>
    </source>
</evidence>
<dbReference type="PANTHER" id="PTHR24320:SF236">
    <property type="entry name" value="SHORT-CHAIN DEHYDROGENASE-RELATED"/>
    <property type="match status" value="1"/>
</dbReference>
<evidence type="ECO:0000256" key="1">
    <source>
        <dbReference type="ARBA" id="ARBA00006484"/>
    </source>
</evidence>
<dbReference type="Gene3D" id="3.40.50.720">
    <property type="entry name" value="NAD(P)-binding Rossmann-like Domain"/>
    <property type="match status" value="1"/>
</dbReference>
<reference evidence="4 5" key="1">
    <citation type="submission" date="2015-04" db="EMBL/GenBank/DDBJ databases">
        <authorList>
            <person name="Syromyatnikov M.Y."/>
            <person name="Popov V.N."/>
        </authorList>
    </citation>
    <scope>NUCLEOTIDE SEQUENCE [LARGE SCALE GENOMIC DNA]</scope>
    <source>
        <strain evidence="4">WF-38-12</strain>
    </source>
</reference>
<dbReference type="PANTHER" id="PTHR24320">
    <property type="entry name" value="RETINOL DEHYDROGENASE"/>
    <property type="match status" value="1"/>
</dbReference>
<dbReference type="PROSITE" id="PS00061">
    <property type="entry name" value="ADH_SHORT"/>
    <property type="match status" value="1"/>
</dbReference>
<keyword evidence="2" id="KW-0521">NADP</keyword>
<evidence type="ECO:0000256" key="2">
    <source>
        <dbReference type="ARBA" id="ARBA00022857"/>
    </source>
</evidence>
<dbReference type="InterPro" id="IPR036291">
    <property type="entry name" value="NAD(P)-bd_dom_sf"/>
</dbReference>
<gene>
    <name evidence="4" type="ORF">PISL3812_03705</name>
</gene>